<accession>A0A846RM81</accession>
<dbReference type="AlphaFoldDB" id="A0A846RM81"/>
<evidence type="ECO:0000313" key="1">
    <source>
        <dbReference type="EMBL" id="NJC21414.1"/>
    </source>
</evidence>
<sequence>MITSRLSSCGRLGAKRITGPGWSHDQANELARIVPRGLKPQLNAGVPRSQFGWWRTSSRRALLTGRTSSEPPSIPQLIITME</sequence>
<dbReference type="Proteomes" id="UP000547458">
    <property type="component" value="Unassembled WGS sequence"/>
</dbReference>
<gene>
    <name evidence="1" type="ORF">BJ994_000490</name>
</gene>
<protein>
    <submittedName>
        <fullName evidence="1">Uncharacterized protein</fullName>
    </submittedName>
</protein>
<reference evidence="1 2" key="1">
    <citation type="submission" date="2020-03" db="EMBL/GenBank/DDBJ databases">
        <title>Sequencing the genomes of 1000 actinobacteria strains.</title>
        <authorList>
            <person name="Klenk H.-P."/>
        </authorList>
    </citation>
    <scope>NUCLEOTIDE SEQUENCE [LARGE SCALE GENOMIC DNA]</scope>
    <source>
        <strain evidence="1 2">DSM 16403</strain>
    </source>
</reference>
<comment type="caution">
    <text evidence="1">The sequence shown here is derived from an EMBL/GenBank/DDBJ whole genome shotgun (WGS) entry which is preliminary data.</text>
</comment>
<proteinExistence type="predicted"/>
<organism evidence="1 2">
    <name type="scientific">Arthrobacter pigmenti</name>
    <dbReference type="NCBI Taxonomy" id="271432"/>
    <lineage>
        <taxon>Bacteria</taxon>
        <taxon>Bacillati</taxon>
        <taxon>Actinomycetota</taxon>
        <taxon>Actinomycetes</taxon>
        <taxon>Micrococcales</taxon>
        <taxon>Micrococcaceae</taxon>
        <taxon>Arthrobacter</taxon>
    </lineage>
</organism>
<dbReference type="EMBL" id="JAATJL010000001">
    <property type="protein sequence ID" value="NJC21414.1"/>
    <property type="molecule type" value="Genomic_DNA"/>
</dbReference>
<name>A0A846RM81_9MICC</name>
<keyword evidence="2" id="KW-1185">Reference proteome</keyword>
<evidence type="ECO:0000313" key="2">
    <source>
        <dbReference type="Proteomes" id="UP000547458"/>
    </source>
</evidence>